<dbReference type="CDD" id="cd00377">
    <property type="entry name" value="ICL_PEPM"/>
    <property type="match status" value="1"/>
</dbReference>
<dbReference type="Pfam" id="PF13714">
    <property type="entry name" value="PEP_mutase"/>
    <property type="match status" value="1"/>
</dbReference>
<keyword evidence="2" id="KW-1185">Reference proteome</keyword>
<dbReference type="AlphaFoldDB" id="A0A127PWW8"/>
<gene>
    <name evidence="1" type="ORF">CAter282_4540</name>
</gene>
<name>A0A127PWW8_9BURK</name>
<dbReference type="PANTHER" id="PTHR42905:SF16">
    <property type="entry name" value="CARBOXYPHOSPHONOENOLPYRUVATE PHOSPHONOMUTASE-LIKE PROTEIN (AFU_ORTHOLOGUE AFUA_5G07230)"/>
    <property type="match status" value="1"/>
</dbReference>
<protein>
    <submittedName>
        <fullName evidence="1">Phosphoenolpyruvate phosphomutase family protein</fullName>
    </submittedName>
</protein>
<sequence>MQPRFDLAQQFRHLNLQGNFLLANAWDIAGARIFEETGFAAIGTTSGGIAYSHGYCDAELIDRDDMLRHIAAIAGAVNVPVTADIEAGYGASAPAVADTILRVIEAGAVGINIEDNSHGTMPSPLFDIPEQSARIRAAREAADQADLPLWINARIDTYLLGLGDETESRLAMTVARANAYLAAGADMVFVPALTDISLVKRLRALLHGPLNLMAMPGAPSAAELFAAGANRVSLGVCPMLAAMGTIREIAIEARSRGTWQTMQRSFYGFAEAEALFSARGN</sequence>
<dbReference type="Gene3D" id="3.20.20.60">
    <property type="entry name" value="Phosphoenolpyruvate-binding domains"/>
    <property type="match status" value="1"/>
</dbReference>
<dbReference type="Gene3D" id="6.10.250.510">
    <property type="match status" value="1"/>
</dbReference>
<keyword evidence="1" id="KW-0670">Pyruvate</keyword>
<dbReference type="RefSeq" id="WP_061535011.1">
    <property type="nucleotide sequence ID" value="NZ_CP013233.1"/>
</dbReference>
<dbReference type="OrthoDB" id="9785398at2"/>
<dbReference type="PATRIC" id="fig|279058.17.peg.4893"/>
<dbReference type="EMBL" id="CP013235">
    <property type="protein sequence ID" value="AMP12197.1"/>
    <property type="molecule type" value="Genomic_DNA"/>
</dbReference>
<dbReference type="InterPro" id="IPR015813">
    <property type="entry name" value="Pyrv/PenolPyrv_kinase-like_dom"/>
</dbReference>
<proteinExistence type="predicted"/>
<dbReference type="SUPFAM" id="SSF51621">
    <property type="entry name" value="Phosphoenolpyruvate/pyruvate domain"/>
    <property type="match status" value="1"/>
</dbReference>
<accession>A0A127PWW8</accession>
<dbReference type="GO" id="GO:0003824">
    <property type="term" value="F:catalytic activity"/>
    <property type="evidence" value="ECO:0007669"/>
    <property type="project" value="InterPro"/>
</dbReference>
<dbReference type="Proteomes" id="UP000071778">
    <property type="component" value="Chromosome"/>
</dbReference>
<reference evidence="1 2" key="1">
    <citation type="submission" date="2015-11" db="EMBL/GenBank/DDBJ databases">
        <title>Exploring the genomic traits of fungus-feeding bacterial genus Collimonas.</title>
        <authorList>
            <person name="Song C."/>
            <person name="Schmidt R."/>
            <person name="de Jager V."/>
            <person name="Krzyzanowska D."/>
            <person name="Jongedijk E."/>
            <person name="Cankar K."/>
            <person name="Beekwilder J."/>
            <person name="van Veen A."/>
            <person name="de Boer W."/>
            <person name="van Veen J.A."/>
            <person name="Garbeva P."/>
        </authorList>
    </citation>
    <scope>NUCLEOTIDE SEQUENCE [LARGE SCALE GENOMIC DNA]</scope>
    <source>
        <strain evidence="1 2">Ter282</strain>
    </source>
</reference>
<organism evidence="1 2">
    <name type="scientific">Collimonas arenae</name>
    <dbReference type="NCBI Taxonomy" id="279058"/>
    <lineage>
        <taxon>Bacteria</taxon>
        <taxon>Pseudomonadati</taxon>
        <taxon>Pseudomonadota</taxon>
        <taxon>Betaproteobacteria</taxon>
        <taxon>Burkholderiales</taxon>
        <taxon>Oxalobacteraceae</taxon>
        <taxon>Collimonas</taxon>
    </lineage>
</organism>
<evidence type="ECO:0000313" key="2">
    <source>
        <dbReference type="Proteomes" id="UP000071778"/>
    </source>
</evidence>
<evidence type="ECO:0000313" key="1">
    <source>
        <dbReference type="EMBL" id="AMP12197.1"/>
    </source>
</evidence>
<dbReference type="InterPro" id="IPR039556">
    <property type="entry name" value="ICL/PEPM"/>
</dbReference>
<dbReference type="InterPro" id="IPR040442">
    <property type="entry name" value="Pyrv_kinase-like_dom_sf"/>
</dbReference>
<dbReference type="PANTHER" id="PTHR42905">
    <property type="entry name" value="PHOSPHOENOLPYRUVATE CARBOXYLASE"/>
    <property type="match status" value="1"/>
</dbReference>